<dbReference type="RefSeq" id="WP_171816607.1">
    <property type="nucleotide sequence ID" value="NZ_BAAABJ010000001.1"/>
</dbReference>
<reference evidence="1" key="1">
    <citation type="submission" date="2020-07" db="EMBL/GenBank/DDBJ databases">
        <title>Severe corrosion of carbon steel in oil field produced water can be linked to methanogenic archaea containing a special type of NiFe hydrogenase.</title>
        <authorList>
            <person name="Lahme S."/>
            <person name="Mand J."/>
            <person name="Longwell J."/>
            <person name="Smith R."/>
            <person name="Enning D."/>
        </authorList>
    </citation>
    <scope>NUCLEOTIDE SEQUENCE</scope>
    <source>
        <strain evidence="1">MIC098Bin5</strain>
    </source>
</reference>
<dbReference type="EMBL" id="JACCQJ010000001">
    <property type="protein sequence ID" value="MBG0768829.1"/>
    <property type="molecule type" value="Genomic_DNA"/>
</dbReference>
<evidence type="ECO:0000313" key="1">
    <source>
        <dbReference type="EMBL" id="MBG0768829.1"/>
    </source>
</evidence>
<evidence type="ECO:0000313" key="2">
    <source>
        <dbReference type="Proteomes" id="UP000714405"/>
    </source>
</evidence>
<sequence>MIDIPNYGKITSKTVVFDLNGTLAVDGLVSEKIKDLLKELGKTYKLVVLTADTYGTLEKEFKGLPIAVDRIKNEIEKVNAAEKYSPYIGIGNGNNDCLMLEKSELGILIIGEEGASTNALLKSDIVINNIKDAINLLLNEKRIIATLRK</sequence>
<dbReference type="SUPFAM" id="SSF56784">
    <property type="entry name" value="HAD-like"/>
    <property type="match status" value="1"/>
</dbReference>
<accession>A0A8T3W5L5</accession>
<dbReference type="GO" id="GO:0016787">
    <property type="term" value="F:hydrolase activity"/>
    <property type="evidence" value="ECO:0007669"/>
    <property type="project" value="UniProtKB-KW"/>
</dbReference>
<gene>
    <name evidence="1" type="ORF">H0S71_02840</name>
</gene>
<dbReference type="Proteomes" id="UP000714405">
    <property type="component" value="Unassembled WGS sequence"/>
</dbReference>
<dbReference type="InterPro" id="IPR036412">
    <property type="entry name" value="HAD-like_sf"/>
</dbReference>
<comment type="caution">
    <text evidence="1">The sequence shown here is derived from an EMBL/GenBank/DDBJ whole genome shotgun (WGS) entry which is preliminary data.</text>
</comment>
<dbReference type="InterPro" id="IPR023214">
    <property type="entry name" value="HAD_sf"/>
</dbReference>
<dbReference type="Gene3D" id="3.40.50.1000">
    <property type="entry name" value="HAD superfamily/HAD-like"/>
    <property type="match status" value="1"/>
</dbReference>
<organism evidence="1 2">
    <name type="scientific">Methanococcus maripaludis</name>
    <name type="common">Methanococcus deltae</name>
    <dbReference type="NCBI Taxonomy" id="39152"/>
    <lineage>
        <taxon>Archaea</taxon>
        <taxon>Methanobacteriati</taxon>
        <taxon>Methanobacteriota</taxon>
        <taxon>Methanomada group</taxon>
        <taxon>Methanococci</taxon>
        <taxon>Methanococcales</taxon>
        <taxon>Methanococcaceae</taxon>
        <taxon>Methanococcus</taxon>
    </lineage>
</organism>
<dbReference type="GeneID" id="41279810"/>
<dbReference type="AlphaFoldDB" id="A0A8T3W5L5"/>
<dbReference type="CDD" id="cd01427">
    <property type="entry name" value="HAD_like"/>
    <property type="match status" value="1"/>
</dbReference>
<protein>
    <submittedName>
        <fullName evidence="1">HAD family hydrolase</fullName>
    </submittedName>
</protein>
<keyword evidence="1" id="KW-0378">Hydrolase</keyword>
<name>A0A8T3W5L5_METMI</name>
<proteinExistence type="predicted"/>